<evidence type="ECO:0000313" key="4">
    <source>
        <dbReference type="EMBL" id="VDI54695.1"/>
    </source>
</evidence>
<organism evidence="4 5">
    <name type="scientific">Mytilus galloprovincialis</name>
    <name type="common">Mediterranean mussel</name>
    <dbReference type="NCBI Taxonomy" id="29158"/>
    <lineage>
        <taxon>Eukaryota</taxon>
        <taxon>Metazoa</taxon>
        <taxon>Spiralia</taxon>
        <taxon>Lophotrochozoa</taxon>
        <taxon>Mollusca</taxon>
        <taxon>Bivalvia</taxon>
        <taxon>Autobranchia</taxon>
        <taxon>Pteriomorphia</taxon>
        <taxon>Mytilida</taxon>
        <taxon>Mytiloidea</taxon>
        <taxon>Mytilidae</taxon>
        <taxon>Mytilinae</taxon>
        <taxon>Mytilus</taxon>
    </lineage>
</organism>
<sequence>MAIDKKLSSLSSVPATTLDDCKTKCQNYQNGEQQCWAVKYQNSANKCYMYASISPQDYFSSTSNTNKNLFYSTRECFSSSIVIENEPSMATDIDTVVESCLPTTTSRLESTNVPVTSIVSTHREQFTTQLTSENNKYSTAISTIPLLTTIILGETTSITTDSSTTEFEDTTRITSDKITTTLKADKTTTLSTEGAITAAETTSSAKEDTTTLTTQEISSLTLSTDKTTPSTKEETPTKSLINYSKETSTITTNQFTTVSKGYTMSGSFSSNWKFPTYLESTTSEKTEMTTDNVTISTTLYKTTTLNRFNESPVDVCSYDCPCMFGNGTVTIETLDVRLQQLKAVLQIDKKETSSYVRKRTCATDSRPSAKNIGYIGILILVIVFGSIVMSDLISLVRFLQQNWLKKTNDILTQER</sequence>
<feature type="transmembrane region" description="Helical" evidence="2">
    <location>
        <begin position="372"/>
        <end position="396"/>
    </location>
</feature>
<accession>A0A8B6FUR2</accession>
<evidence type="ECO:0000256" key="1">
    <source>
        <dbReference type="SAM" id="MobiDB-lite"/>
    </source>
</evidence>
<dbReference type="PROSITE" id="PS50948">
    <property type="entry name" value="PAN"/>
    <property type="match status" value="1"/>
</dbReference>
<keyword evidence="2" id="KW-0812">Transmembrane</keyword>
<feature type="domain" description="Apple" evidence="3">
    <location>
        <begin position="1"/>
        <end position="76"/>
    </location>
</feature>
<evidence type="ECO:0000256" key="2">
    <source>
        <dbReference type="SAM" id="Phobius"/>
    </source>
</evidence>
<evidence type="ECO:0000313" key="5">
    <source>
        <dbReference type="Proteomes" id="UP000596742"/>
    </source>
</evidence>
<dbReference type="OrthoDB" id="6117573at2759"/>
<dbReference type="EMBL" id="UYJE01007424">
    <property type="protein sequence ID" value="VDI54695.1"/>
    <property type="molecule type" value="Genomic_DNA"/>
</dbReference>
<evidence type="ECO:0000259" key="3">
    <source>
        <dbReference type="PROSITE" id="PS50948"/>
    </source>
</evidence>
<gene>
    <name evidence="4" type="ORF">MGAL_10B014525</name>
</gene>
<keyword evidence="5" id="KW-1185">Reference proteome</keyword>
<comment type="caution">
    <text evidence="4">The sequence shown here is derived from an EMBL/GenBank/DDBJ whole genome shotgun (WGS) entry which is preliminary data.</text>
</comment>
<dbReference type="InterPro" id="IPR003609">
    <property type="entry name" value="Pan_app"/>
</dbReference>
<feature type="compositionally biased region" description="Polar residues" evidence="1">
    <location>
        <begin position="199"/>
        <end position="222"/>
    </location>
</feature>
<dbReference type="AlphaFoldDB" id="A0A8B6FUR2"/>
<proteinExistence type="predicted"/>
<keyword evidence="2" id="KW-1133">Transmembrane helix</keyword>
<reference evidence="4" key="1">
    <citation type="submission" date="2018-11" db="EMBL/GenBank/DDBJ databases">
        <authorList>
            <person name="Alioto T."/>
            <person name="Alioto T."/>
        </authorList>
    </citation>
    <scope>NUCLEOTIDE SEQUENCE</scope>
</reference>
<feature type="region of interest" description="Disordered" evidence="1">
    <location>
        <begin position="199"/>
        <end position="237"/>
    </location>
</feature>
<dbReference type="Proteomes" id="UP000596742">
    <property type="component" value="Unassembled WGS sequence"/>
</dbReference>
<protein>
    <recommendedName>
        <fullName evidence="3">Apple domain-containing protein</fullName>
    </recommendedName>
</protein>
<keyword evidence="2" id="KW-0472">Membrane</keyword>
<name>A0A8B6FUR2_MYTGA</name>